<feature type="region of interest" description="Disordered" evidence="1">
    <location>
        <begin position="491"/>
        <end position="547"/>
    </location>
</feature>
<dbReference type="GeneID" id="26901652"/>
<feature type="compositionally biased region" description="Low complexity" evidence="1">
    <location>
        <begin position="237"/>
        <end position="254"/>
    </location>
</feature>
<feature type="compositionally biased region" description="Polar residues" evidence="1">
    <location>
        <begin position="384"/>
        <end position="400"/>
    </location>
</feature>
<feature type="compositionally biased region" description="Basic and acidic residues" evidence="1">
    <location>
        <begin position="82"/>
        <end position="93"/>
    </location>
</feature>
<feature type="compositionally biased region" description="Low complexity" evidence="1">
    <location>
        <begin position="647"/>
        <end position="664"/>
    </location>
</feature>
<keyword evidence="2" id="KW-0472">Membrane</keyword>
<reference evidence="3 4" key="1">
    <citation type="submission" date="2015-07" db="EMBL/GenBank/DDBJ databases">
        <title>High-quality genome of monoxenous trypanosomatid Leptomonas pyrrhocoris.</title>
        <authorList>
            <person name="Flegontov P."/>
            <person name="Butenko A."/>
            <person name="Firsov S."/>
            <person name="Vlcek C."/>
            <person name="Logacheva M.D."/>
            <person name="Field M."/>
            <person name="Filatov D."/>
            <person name="Flegontova O."/>
            <person name="Gerasimov E."/>
            <person name="Jackson A.P."/>
            <person name="Kelly S."/>
            <person name="Opperdoes F."/>
            <person name="O'Reilly A."/>
            <person name="Votypka J."/>
            <person name="Yurchenko V."/>
            <person name="Lukes J."/>
        </authorList>
    </citation>
    <scope>NUCLEOTIDE SEQUENCE [LARGE SCALE GENOMIC DNA]</scope>
    <source>
        <strain evidence="3">H10</strain>
    </source>
</reference>
<comment type="caution">
    <text evidence="3">The sequence shown here is derived from an EMBL/GenBank/DDBJ whole genome shotgun (WGS) entry which is preliminary data.</text>
</comment>
<dbReference type="VEuPathDB" id="TriTrypDB:LpyrH10_02_3310"/>
<feature type="compositionally biased region" description="Polar residues" evidence="1">
    <location>
        <begin position="105"/>
        <end position="116"/>
    </location>
</feature>
<gene>
    <name evidence="3" type="ORF">ABB37_01357</name>
</gene>
<feature type="region of interest" description="Disordered" evidence="1">
    <location>
        <begin position="1"/>
        <end position="61"/>
    </location>
</feature>
<organism evidence="3 4">
    <name type="scientific">Leptomonas pyrrhocoris</name>
    <name type="common">Firebug parasite</name>
    <dbReference type="NCBI Taxonomy" id="157538"/>
    <lineage>
        <taxon>Eukaryota</taxon>
        <taxon>Discoba</taxon>
        <taxon>Euglenozoa</taxon>
        <taxon>Kinetoplastea</taxon>
        <taxon>Metakinetoplastina</taxon>
        <taxon>Trypanosomatida</taxon>
        <taxon>Trypanosomatidae</taxon>
        <taxon>Leishmaniinae</taxon>
        <taxon>Leptomonas</taxon>
    </lineage>
</organism>
<feature type="region of interest" description="Disordered" evidence="1">
    <location>
        <begin position="620"/>
        <end position="664"/>
    </location>
</feature>
<feature type="region of interest" description="Disordered" evidence="1">
    <location>
        <begin position="73"/>
        <end position="161"/>
    </location>
</feature>
<feature type="region of interest" description="Disordered" evidence="1">
    <location>
        <begin position="342"/>
        <end position="441"/>
    </location>
</feature>
<dbReference type="OrthoDB" id="267284at2759"/>
<feature type="compositionally biased region" description="Low complexity" evidence="1">
    <location>
        <begin position="529"/>
        <end position="541"/>
    </location>
</feature>
<evidence type="ECO:0000256" key="2">
    <source>
        <dbReference type="SAM" id="Phobius"/>
    </source>
</evidence>
<keyword evidence="2" id="KW-0812">Transmembrane</keyword>
<dbReference type="AlphaFoldDB" id="A0A0N0DZ55"/>
<evidence type="ECO:0000313" key="3">
    <source>
        <dbReference type="EMBL" id="KPA84905.1"/>
    </source>
</evidence>
<feature type="transmembrane region" description="Helical" evidence="2">
    <location>
        <begin position="699"/>
        <end position="723"/>
    </location>
</feature>
<feature type="compositionally biased region" description="Polar residues" evidence="1">
    <location>
        <begin position="16"/>
        <end position="33"/>
    </location>
</feature>
<proteinExistence type="predicted"/>
<evidence type="ECO:0000256" key="1">
    <source>
        <dbReference type="SAM" id="MobiDB-lite"/>
    </source>
</evidence>
<evidence type="ECO:0000313" key="4">
    <source>
        <dbReference type="Proteomes" id="UP000037923"/>
    </source>
</evidence>
<dbReference type="InterPro" id="IPR008496">
    <property type="entry name" value="TMEM222/RTE1"/>
</dbReference>
<dbReference type="PANTHER" id="PTHR20921">
    <property type="entry name" value="TRANSMEMBRANE PROTEIN 222"/>
    <property type="match status" value="1"/>
</dbReference>
<dbReference type="EMBL" id="LGTL01000002">
    <property type="protein sequence ID" value="KPA84905.1"/>
    <property type="molecule type" value="Genomic_DNA"/>
</dbReference>
<dbReference type="Proteomes" id="UP000037923">
    <property type="component" value="Unassembled WGS sequence"/>
</dbReference>
<evidence type="ECO:0008006" key="5">
    <source>
        <dbReference type="Google" id="ProtNLM"/>
    </source>
</evidence>
<feature type="compositionally biased region" description="Polar residues" evidence="1">
    <location>
        <begin position="357"/>
        <end position="373"/>
    </location>
</feature>
<dbReference type="Pfam" id="PF05608">
    <property type="entry name" value="RTE1"/>
    <property type="match status" value="1"/>
</dbReference>
<protein>
    <recommendedName>
        <fullName evidence="5">Transmembrane protein</fullName>
    </recommendedName>
</protein>
<feature type="compositionally biased region" description="Low complexity" evidence="1">
    <location>
        <begin position="117"/>
        <end position="134"/>
    </location>
</feature>
<keyword evidence="2" id="KW-1133">Transmembrane helix</keyword>
<keyword evidence="4" id="KW-1185">Reference proteome</keyword>
<dbReference type="OMA" id="GHAHTQC"/>
<feature type="compositionally biased region" description="Pro residues" evidence="1">
    <location>
        <begin position="403"/>
        <end position="421"/>
    </location>
</feature>
<dbReference type="RefSeq" id="XP_015663344.1">
    <property type="nucleotide sequence ID" value="XM_015797824.1"/>
</dbReference>
<name>A0A0N0DZ55_LEPPY</name>
<feature type="compositionally biased region" description="Polar residues" evidence="1">
    <location>
        <begin position="493"/>
        <end position="511"/>
    </location>
</feature>
<dbReference type="PANTHER" id="PTHR20921:SF0">
    <property type="entry name" value="TRANSMEMBRANE PROTEIN 222"/>
    <property type="match status" value="1"/>
</dbReference>
<accession>A0A0N0DZ55</accession>
<sequence>MHSSNKPGCSEHGELVSSTPRCGEHNSASSTSLDADDEADAGQPADTAELASTPPSALVNSSGHRWLMEPHVGESPLRRLRSAHEAEAEDTRDTSTPGPHVPLPHSSSAEQPQANGSLAPSASSAAAPPRSPVLRSRRSLKCAGRSNSRRTHMEASSSDATLPSSLLASLAARVSLSQPPSAFALSVVDAEATQSGCVAAEDSITSSLLRAARGASTEGEAGMHVSSSPPVSPPFPTTTAAAAAASDFSDGSPGPRNSDVSCSPLRTHLRLTPRINAELQQFGCCVFFFPAPLISWLFPLVGHVAISNAEGSRLFTFESSYYVREEKLVTVLDRVLREEMTHDNSVLSSPARRNRPGQRSDTSDRANSPSPAQSPLLCRGSAMNDASASDAGRNSPSDTSAVLPPPRSASMPVFPPRPTARPPRRTRRSRPAGGGSATGHTHTRCVRIWDLKPLLMESRGRRTRRAPYIITGEGGKQAAVALWERLQGLLQPTEGSAGSGPSTRSAPSSLPASHIRGRDKAELSDNAEGSPSAPGVSSSSSADEENEFELLDAETAHFYNRNLNVTIRLFRGSADGSNNSPDVVLQHHSSFSFVGFVLEACGIGSQAKLSAATPVPAAAPVGGGGDGKSNVDEHAQGKRNDASGTPNVSNETTAASATAVSAAESTEANDETHWGAVKLLFHVCVFGKWHRGEGRLRRALHGGSITSAAILWAIILVAFFHYLSPMFSW</sequence>
<feature type="compositionally biased region" description="Basic and acidic residues" evidence="1">
    <location>
        <begin position="629"/>
        <end position="641"/>
    </location>
</feature>
<feature type="region of interest" description="Disordered" evidence="1">
    <location>
        <begin position="219"/>
        <end position="263"/>
    </location>
</feature>